<dbReference type="KEGG" id="dat:HRM2_34230"/>
<evidence type="ECO:0000313" key="7">
    <source>
        <dbReference type="Proteomes" id="UP000000442"/>
    </source>
</evidence>
<evidence type="ECO:0000313" key="3">
    <source>
        <dbReference type="EMBL" id="ACN16150.1"/>
    </source>
</evidence>
<dbReference type="Proteomes" id="UP000000442">
    <property type="component" value="Chromosome"/>
</dbReference>
<proteinExistence type="predicted"/>
<keyword evidence="7" id="KW-1185">Reference proteome</keyword>
<dbReference type="EMBL" id="CP001087">
    <property type="protein sequence ID" value="ACN16498.1"/>
    <property type="molecule type" value="Genomic_DNA"/>
</dbReference>
<evidence type="ECO:0000313" key="5">
    <source>
        <dbReference type="EMBL" id="ACN17104.1"/>
    </source>
</evidence>
<dbReference type="AlphaFoldDB" id="C0QC87"/>
<dbReference type="KEGG" id="dat:HRM2_41800"/>
<keyword evidence="1" id="KW-0812">Transmembrane</keyword>
<keyword evidence="1" id="KW-0472">Membrane</keyword>
<name>C0QC87_DESAH</name>
<evidence type="ECO:0000313" key="4">
    <source>
        <dbReference type="EMBL" id="ACN16498.1"/>
    </source>
</evidence>
<dbReference type="InterPro" id="IPR025668">
    <property type="entry name" value="Tnp_DDE_dom"/>
</dbReference>
<accession>C0QC87</accession>
<dbReference type="RefSeq" id="WP_015904912.1">
    <property type="nucleotide sequence ID" value="NC_012108.1"/>
</dbReference>
<evidence type="ECO:0000259" key="2">
    <source>
        <dbReference type="Pfam" id="PF13701"/>
    </source>
</evidence>
<organism evidence="5 7">
    <name type="scientific">Desulforapulum autotrophicum (strain ATCC 43914 / DSM 3382 / VKM B-1955 / HRM2)</name>
    <name type="common">Desulfobacterium autotrophicum</name>
    <dbReference type="NCBI Taxonomy" id="177437"/>
    <lineage>
        <taxon>Bacteria</taxon>
        <taxon>Pseudomonadati</taxon>
        <taxon>Thermodesulfobacteriota</taxon>
        <taxon>Desulfobacteria</taxon>
        <taxon>Desulfobacterales</taxon>
        <taxon>Desulfobacteraceae</taxon>
        <taxon>Desulforapulum</taxon>
    </lineage>
</organism>
<dbReference type="NCBIfam" id="NF033539">
    <property type="entry name" value="transpos_IS1380"/>
    <property type="match status" value="1"/>
</dbReference>
<keyword evidence="1" id="KW-1133">Transmembrane helix</keyword>
<reference evidence="5 7" key="2">
    <citation type="journal article" date="2009" name="Environ. Microbiol.">
        <title>Genome sequence of Desulfobacterium autotrophicum HRM2, a marine sulfate reducer oxidizing organic carbon completely to carbon dioxide.</title>
        <authorList>
            <person name="Strittmatter A.W."/>
            <person name="Liesegang H."/>
            <person name="Rabus R."/>
            <person name="Decker I."/>
            <person name="Amann J."/>
            <person name="Andres S."/>
            <person name="Henne A."/>
            <person name="Fricke W.F."/>
            <person name="Martinez-Arias R."/>
            <person name="Bartels D."/>
            <person name="Goesmann A."/>
            <person name="Krause L."/>
            <person name="Puehler A."/>
            <person name="Klenk H.P."/>
            <person name="Richter M."/>
            <person name="Schuler M."/>
            <person name="Gloeckner F.O."/>
            <person name="Meyerdierks A."/>
            <person name="Gottschalk G."/>
            <person name="Amann R."/>
        </authorList>
    </citation>
    <scope>NUCLEOTIDE SEQUENCE [LARGE SCALE GENOMIC DNA]</scope>
    <source>
        <strain evidence="7">ATCC 43914 / DSM 3382 / HRM2</strain>
        <strain evidence="5">HRM2</strain>
    </source>
</reference>
<dbReference type="EMBL" id="CP001087">
    <property type="protein sequence ID" value="ACN17236.1"/>
    <property type="molecule type" value="Genomic_DNA"/>
</dbReference>
<dbReference type="KEGG" id="dat:HRM2_30670"/>
<protein>
    <submittedName>
        <fullName evidence="3">Transposase (IS4 element)</fullName>
    </submittedName>
    <submittedName>
        <fullName evidence="5">Transposase (IS4 family protein)</fullName>
    </submittedName>
</protein>
<gene>
    <name evidence="3" type="ordered locus">HRM2_30670</name>
    <name evidence="4" type="ordered locus">HRM2_34230</name>
    <name evidence="5" type="ordered locus">HRM2_40460</name>
    <name evidence="6" type="ordered locus">HRM2_41800</name>
</gene>
<dbReference type="KEGG" id="dat:HRM2_40460"/>
<reference evidence="5" key="1">
    <citation type="submission" date="2008-05" db="EMBL/GenBank/DDBJ databases">
        <authorList>
            <person name="Strittmatter A."/>
            <person name="Liesegang H."/>
            <person name="Rabus R."/>
            <person name="Decker I."/>
            <person name="Amann J."/>
            <person name="Andres S."/>
            <person name="Henne A."/>
            <person name="Martinez-Arias R."/>
            <person name="Bartels D."/>
            <person name="Goesmann A."/>
            <person name="Krause L."/>
            <person name="Puehler A."/>
            <person name="Klenk H.-K."/>
            <person name="Richter M."/>
            <person name="Schueler M."/>
            <person name="Gloeckner F.O."/>
            <person name="Meyerdierks A."/>
            <person name="Widdel F."/>
            <person name="Gottschalk G."/>
            <person name="Amann R."/>
        </authorList>
    </citation>
    <scope>NUCLEOTIDE SEQUENCE</scope>
    <source>
        <strain>HRM2</strain>
    </source>
</reference>
<evidence type="ECO:0000313" key="6">
    <source>
        <dbReference type="EMBL" id="ACN17236.1"/>
    </source>
</evidence>
<dbReference type="Pfam" id="PF13701">
    <property type="entry name" value="DDE_Tnp_1_4"/>
    <property type="match status" value="1"/>
</dbReference>
<feature type="transmembrane region" description="Helical" evidence="1">
    <location>
        <begin position="435"/>
        <end position="455"/>
    </location>
</feature>
<feature type="domain" description="Transposase DDE" evidence="2">
    <location>
        <begin position="19"/>
        <end position="507"/>
    </location>
</feature>
<sequence length="517" mass="58854">MTQGVLPFKYEEEKTQTGMTALAGLPVYLDLAKVIGLSKSIQKHLKVRKNSQGWTDSQMVLSLVLLNLAGGDCVDDLKILEADEGFCQILRKSETHGLSRKVRRTIESRWRKEKKRSVPSPSAVFRYLSKFHDAEQEDARKKSDVKAFIPAANDFLKGFGKINKDMIAGLNTVSVETTATLDMDATLAQTMKETASYCYKGFKAYQPFNTWWFEQGIILHTEFRDGNVPAGYEQLRVFKEALDCLPSNVEKVKLRSDTAAYQHDLLRYCEKGENKRFGRIEFAIGCNVTKAFKIAVAQVPDAQWQPIYKREKGLQLKTGSEWAEVCFVPNELCYSKDAPVYRYLAKRQRLVEQQPLPGMNDDKQLKLPFPTMEMDESRYKVFGVVTNIKYTQMNGENVIHWLHERCGKSEEVHAVMKDDLAGGKMPSSDFGTNAAWWWIMIIALNLNVMMKNLALAPSMKTKRMKAIRFSLVNIPGRVVKRSRTLFLRLSKGHPSYDLLVEARRKIAMLFGSWAPSG</sequence>
<dbReference type="eggNOG" id="ENOG502ZB3S">
    <property type="taxonomic scope" value="Bacteria"/>
</dbReference>
<evidence type="ECO:0000256" key="1">
    <source>
        <dbReference type="SAM" id="Phobius"/>
    </source>
</evidence>
<dbReference type="InterPro" id="IPR047960">
    <property type="entry name" value="Transpos_IS1380"/>
</dbReference>
<dbReference type="EMBL" id="CP001087">
    <property type="protein sequence ID" value="ACN16150.1"/>
    <property type="molecule type" value="Genomic_DNA"/>
</dbReference>
<dbReference type="STRING" id="177437.HRM2_30670"/>
<dbReference type="OrthoDB" id="9815173at2"/>
<dbReference type="HOGENOM" id="CLU_513632_0_0_7"/>
<dbReference type="EMBL" id="CP001087">
    <property type="protein sequence ID" value="ACN17104.1"/>
    <property type="molecule type" value="Genomic_DNA"/>
</dbReference>